<proteinExistence type="predicted"/>
<evidence type="ECO:0000313" key="2">
    <source>
        <dbReference type="Proteomes" id="UP000053433"/>
    </source>
</evidence>
<evidence type="ECO:0000313" key="1">
    <source>
        <dbReference type="EMBL" id="KUE76477.1"/>
    </source>
</evidence>
<dbReference type="AlphaFoldDB" id="A0A0W7TRN4"/>
<comment type="caution">
    <text evidence="1">The sequence shown here is derived from an EMBL/GenBank/DDBJ whole genome shotgun (WGS) entry which is preliminary data.</text>
</comment>
<name>A0A0W7TRN4_9FIRM</name>
<dbReference type="EMBL" id="LMUA01000009">
    <property type="protein sequence ID" value="KUE76477.1"/>
    <property type="molecule type" value="Genomic_DNA"/>
</dbReference>
<dbReference type="RefSeq" id="WP_058723141.1">
    <property type="nucleotide sequence ID" value="NZ_LMUA01000009.1"/>
</dbReference>
<sequence length="172" mass="19764">MAGKEAEFIAEYNAFLLQNGRGDYNVTTVLFDDQYVLLYYCLPIGYAQLYPEQYYVRGACALYDAIGRTITTVNACHAQLTESKRPKTYLFIRTNGGDNASLTYTKKMIWEMLERQQQKCGWEIFFVGCDVQTALAAAPTHKGINGAEDSQDDDYFDILRRLLERRNFSKEE</sequence>
<protein>
    <submittedName>
        <fullName evidence="1">Uncharacterized protein</fullName>
    </submittedName>
</protein>
<organism evidence="1 2">
    <name type="scientific">Ruthenibacterium lactatiformans</name>
    <dbReference type="NCBI Taxonomy" id="1550024"/>
    <lineage>
        <taxon>Bacteria</taxon>
        <taxon>Bacillati</taxon>
        <taxon>Bacillota</taxon>
        <taxon>Clostridia</taxon>
        <taxon>Eubacteriales</taxon>
        <taxon>Oscillospiraceae</taxon>
        <taxon>Ruthenibacterium</taxon>
    </lineage>
</organism>
<dbReference type="Proteomes" id="UP000053433">
    <property type="component" value="Unassembled WGS sequence"/>
</dbReference>
<reference evidence="1 2" key="1">
    <citation type="submission" date="2015-10" db="EMBL/GenBank/DDBJ databases">
        <title>A novel member of the family Ruminococcaceae isolated from human faeces.</title>
        <authorList>
            <person name="Shkoporov A.N."/>
            <person name="Chaplin A.V."/>
            <person name="Motuzova O.V."/>
            <person name="Kafarskaia L.I."/>
            <person name="Efimov B.A."/>
        </authorList>
    </citation>
    <scope>NUCLEOTIDE SEQUENCE [LARGE SCALE GENOMIC DNA]</scope>
    <source>
        <strain evidence="1 2">668</strain>
    </source>
</reference>
<gene>
    <name evidence="1" type="ORF">ASJ35_08420</name>
</gene>
<accession>A0A0W7TRN4</accession>